<dbReference type="KEGG" id="cmar:IMCC12053_2283"/>
<evidence type="ECO:0000313" key="2">
    <source>
        <dbReference type="Proteomes" id="UP000064920"/>
    </source>
</evidence>
<dbReference type="EMBL" id="CP012023">
    <property type="protein sequence ID" value="ALI56230.1"/>
    <property type="molecule type" value="Genomic_DNA"/>
</dbReference>
<organism evidence="1 2">
    <name type="scientific">Celeribacter marinus</name>
    <dbReference type="NCBI Taxonomy" id="1397108"/>
    <lineage>
        <taxon>Bacteria</taxon>
        <taxon>Pseudomonadati</taxon>
        <taxon>Pseudomonadota</taxon>
        <taxon>Alphaproteobacteria</taxon>
        <taxon>Rhodobacterales</taxon>
        <taxon>Roseobacteraceae</taxon>
        <taxon>Celeribacter</taxon>
    </lineage>
</organism>
<dbReference type="SUPFAM" id="SSF53474">
    <property type="entry name" value="alpha/beta-Hydrolases"/>
    <property type="match status" value="1"/>
</dbReference>
<gene>
    <name evidence="1" type="ORF">IMCC12053_2283</name>
</gene>
<dbReference type="Proteomes" id="UP000064920">
    <property type="component" value="Chromosome"/>
</dbReference>
<evidence type="ECO:0000313" key="1">
    <source>
        <dbReference type="EMBL" id="ALI56230.1"/>
    </source>
</evidence>
<accession>A0A0N9ZKK4</accession>
<dbReference type="PANTHER" id="PTHR43689">
    <property type="entry name" value="HYDROLASE"/>
    <property type="match status" value="1"/>
</dbReference>
<sequence>MTTPCAPSSILFYHGLPGAPSDRTLLSTTAPTEAVDWLAALHTDAPFETAICAQFERLTQDRDPVHLIGFSLGAMAVLTLAARHPTRVSRVTLISPAGPWADGAFGDQMAGAPVFRAARRSRPRLTLLAVAQMTWLRFAPDLFLRTVFKSAHSTERALIAMPALRIHIVDGYARMFATHLHAYVRALRHYACAWTPTTLPAHIPVDLIQGTKDTWTPPDMARDLAARLGPQTHLTWIDDAGHYGALTALTDGPMPG</sequence>
<dbReference type="InterPro" id="IPR029058">
    <property type="entry name" value="AB_hydrolase_fold"/>
</dbReference>
<keyword evidence="2" id="KW-1185">Reference proteome</keyword>
<proteinExistence type="predicted"/>
<dbReference type="AlphaFoldDB" id="A0A0N9ZKK4"/>
<name>A0A0N9ZKK4_9RHOB</name>
<protein>
    <submittedName>
        <fullName evidence="1">Uncharacterized protein</fullName>
    </submittedName>
</protein>
<dbReference type="STRING" id="1397108.IMCC12053_2283"/>
<reference evidence="1 2" key="1">
    <citation type="submission" date="2015-05" db="EMBL/GenBank/DDBJ databases">
        <authorList>
            <person name="Wang D.B."/>
            <person name="Wang M."/>
        </authorList>
    </citation>
    <scope>NUCLEOTIDE SEQUENCE [LARGE SCALE GENOMIC DNA]</scope>
    <source>
        <strain evidence="1 2">IMCC 12053</strain>
    </source>
</reference>
<dbReference type="PATRIC" id="fig|1397108.4.peg.2332"/>
<dbReference type="PANTHER" id="PTHR43689:SF8">
    <property type="entry name" value="ALPHA_BETA-HYDROLASES SUPERFAMILY PROTEIN"/>
    <property type="match status" value="1"/>
</dbReference>
<dbReference type="Gene3D" id="3.40.50.1820">
    <property type="entry name" value="alpha/beta hydrolase"/>
    <property type="match status" value="1"/>
</dbReference>
<dbReference type="Pfam" id="PF00561">
    <property type="entry name" value="Abhydrolase_1"/>
    <property type="match status" value="1"/>
</dbReference>
<dbReference type="InterPro" id="IPR000073">
    <property type="entry name" value="AB_hydrolase_1"/>
</dbReference>